<organism evidence="2 3">
    <name type="scientific">Saccharopolyspora erythraea</name>
    <name type="common">Streptomyces erythraeus</name>
    <dbReference type="NCBI Taxonomy" id="1836"/>
    <lineage>
        <taxon>Bacteria</taxon>
        <taxon>Bacillati</taxon>
        <taxon>Actinomycetota</taxon>
        <taxon>Actinomycetes</taxon>
        <taxon>Pseudonocardiales</taxon>
        <taxon>Pseudonocardiaceae</taxon>
        <taxon>Saccharopolyspora</taxon>
    </lineage>
</organism>
<dbReference type="InterPro" id="IPR027304">
    <property type="entry name" value="Trigger_fact/SurA_dom_sf"/>
</dbReference>
<protein>
    <recommendedName>
        <fullName evidence="4">SurA-like protein</fullName>
    </recommendedName>
</protein>
<gene>
    <name evidence="2" type="ORF">GCM10009533_29870</name>
</gene>
<name>A0ABN1CXE1_SACER</name>
<feature type="signal peptide" evidence="1">
    <location>
        <begin position="1"/>
        <end position="19"/>
    </location>
</feature>
<evidence type="ECO:0000313" key="2">
    <source>
        <dbReference type="EMBL" id="GAA0528628.1"/>
    </source>
</evidence>
<keyword evidence="3" id="KW-1185">Reference proteome</keyword>
<evidence type="ECO:0008006" key="4">
    <source>
        <dbReference type="Google" id="ProtNLM"/>
    </source>
</evidence>
<dbReference type="Proteomes" id="UP001500729">
    <property type="component" value="Unassembled WGS sequence"/>
</dbReference>
<comment type="caution">
    <text evidence="2">The sequence shown here is derived from an EMBL/GenBank/DDBJ whole genome shotgun (WGS) entry which is preliminary data.</text>
</comment>
<proteinExistence type="predicted"/>
<dbReference type="Gene3D" id="1.10.4030.10">
    <property type="entry name" value="Porin chaperone SurA, peptide-binding domain"/>
    <property type="match status" value="1"/>
</dbReference>
<evidence type="ECO:0000256" key="1">
    <source>
        <dbReference type="SAM" id="SignalP"/>
    </source>
</evidence>
<feature type="chain" id="PRO_5046294260" description="SurA-like protein" evidence="1">
    <location>
        <begin position="20"/>
        <end position="308"/>
    </location>
</feature>
<keyword evidence="1" id="KW-0732">Signal</keyword>
<evidence type="ECO:0000313" key="3">
    <source>
        <dbReference type="Proteomes" id="UP001500729"/>
    </source>
</evidence>
<dbReference type="SUPFAM" id="SSF109998">
    <property type="entry name" value="Triger factor/SurA peptide-binding domain-like"/>
    <property type="match status" value="1"/>
</dbReference>
<accession>A0ABN1CXE1</accession>
<dbReference type="PROSITE" id="PS51257">
    <property type="entry name" value="PROKAR_LIPOPROTEIN"/>
    <property type="match status" value="1"/>
</dbReference>
<sequence length="308" mass="32654">MPRHGRLLASIATAGILLAGCGTGQPGAAAIVGDTRIPVGQVQSWFTEVLNKEPGLRPQLQQQGTMDELGRRLASFTVQQELIRQAAGEEGLRVDEQRVTAAIDQMGGPRAATQGTIFTEGNIRDMTRSRLLAAELARKYVDRLSVTIDYTQASTRAEAETKARRLARGPQEAAALLQADRQAGLSAVSGERVWAADQGGQMAGATPLFGVQPGSVVAFELEPQSGQWLVALVRQRDTATPAPTPIAAQLDEASLQKIGTNLVGITADRVGVRLSPRYGVWDRVALGAAPNAGETTGFWLRGDQPAAT</sequence>
<dbReference type="Pfam" id="PF13624">
    <property type="entry name" value="SurA_N_3"/>
    <property type="match status" value="1"/>
</dbReference>
<reference evidence="2 3" key="1">
    <citation type="journal article" date="2019" name="Int. J. Syst. Evol. Microbiol.">
        <title>The Global Catalogue of Microorganisms (GCM) 10K type strain sequencing project: providing services to taxonomists for standard genome sequencing and annotation.</title>
        <authorList>
            <consortium name="The Broad Institute Genomics Platform"/>
            <consortium name="The Broad Institute Genome Sequencing Center for Infectious Disease"/>
            <person name="Wu L."/>
            <person name="Ma J."/>
        </authorList>
    </citation>
    <scope>NUCLEOTIDE SEQUENCE [LARGE SCALE GENOMIC DNA]</scope>
    <source>
        <strain evidence="2 3">JCM 10303</strain>
    </source>
</reference>
<dbReference type="EMBL" id="BAAAGS010000017">
    <property type="protein sequence ID" value="GAA0528628.1"/>
    <property type="molecule type" value="Genomic_DNA"/>
</dbReference>